<dbReference type="InParanoid" id="A0A369K145"/>
<evidence type="ECO:0000313" key="1">
    <source>
        <dbReference type="EMBL" id="RDB25583.1"/>
    </source>
</evidence>
<organism evidence="1 2">
    <name type="scientific">Hypsizygus marmoreus</name>
    <name type="common">White beech mushroom</name>
    <name type="synonym">Agaricus marmoreus</name>
    <dbReference type="NCBI Taxonomy" id="39966"/>
    <lineage>
        <taxon>Eukaryota</taxon>
        <taxon>Fungi</taxon>
        <taxon>Dikarya</taxon>
        <taxon>Basidiomycota</taxon>
        <taxon>Agaricomycotina</taxon>
        <taxon>Agaricomycetes</taxon>
        <taxon>Agaricomycetidae</taxon>
        <taxon>Agaricales</taxon>
        <taxon>Tricholomatineae</taxon>
        <taxon>Lyophyllaceae</taxon>
        <taxon>Hypsizygus</taxon>
    </lineage>
</organism>
<dbReference type="EMBL" id="LUEZ02000040">
    <property type="protein sequence ID" value="RDB25583.1"/>
    <property type="molecule type" value="Genomic_DNA"/>
</dbReference>
<keyword evidence="2" id="KW-1185">Reference proteome</keyword>
<reference evidence="1" key="1">
    <citation type="submission" date="2018-04" db="EMBL/GenBank/DDBJ databases">
        <title>Whole genome sequencing of Hypsizygus marmoreus.</title>
        <authorList>
            <person name="Choi I.-G."/>
            <person name="Min B."/>
            <person name="Kim J.-G."/>
            <person name="Kim S."/>
            <person name="Oh Y.-L."/>
            <person name="Kong W.-S."/>
            <person name="Park H."/>
            <person name="Jeong J."/>
            <person name="Song E.-S."/>
        </authorList>
    </citation>
    <scope>NUCLEOTIDE SEQUENCE [LARGE SCALE GENOMIC DNA]</scope>
    <source>
        <strain evidence="1">51987-8</strain>
    </source>
</reference>
<accession>A0A369K145</accession>
<dbReference type="Proteomes" id="UP000076154">
    <property type="component" value="Unassembled WGS sequence"/>
</dbReference>
<name>A0A369K145_HYPMA</name>
<gene>
    <name evidence="1" type="ORF">Hypma_006944</name>
</gene>
<sequence length="95" mass="10593">MTTLFALHARAASTTTSFRLFSSSVRVSQEPLKPVHDSTSALDYKTVHKIRLPPCQLHRAVMIRFSPPLKAFRSLSVSVPPSMPTLTRHVNPLLN</sequence>
<comment type="caution">
    <text evidence="1">The sequence shown here is derived from an EMBL/GenBank/DDBJ whole genome shotgun (WGS) entry which is preliminary data.</text>
</comment>
<protein>
    <submittedName>
        <fullName evidence="1">Uncharacterized protein</fullName>
    </submittedName>
</protein>
<evidence type="ECO:0000313" key="2">
    <source>
        <dbReference type="Proteomes" id="UP000076154"/>
    </source>
</evidence>
<dbReference type="AlphaFoldDB" id="A0A369K145"/>
<proteinExistence type="predicted"/>